<evidence type="ECO:0000259" key="7">
    <source>
        <dbReference type="PROSITE" id="PS51914"/>
    </source>
</evidence>
<dbReference type="Proteomes" id="UP000094565">
    <property type="component" value="Chromosome 1"/>
</dbReference>
<evidence type="ECO:0000256" key="1">
    <source>
        <dbReference type="ARBA" id="ARBA00022387"/>
    </source>
</evidence>
<dbReference type="GO" id="GO:0017177">
    <property type="term" value="C:glucosidase II complex"/>
    <property type="evidence" value="ECO:0007669"/>
    <property type="project" value="TreeGrafter"/>
</dbReference>
<gene>
    <name evidence="8" type="ORF">ATY40_BA7500179</name>
</gene>
<keyword evidence="4" id="KW-1015">Disulfide bond</keyword>
<feature type="signal peptide" evidence="6">
    <location>
        <begin position="1"/>
        <end position="19"/>
    </location>
</feature>
<protein>
    <recommendedName>
        <fullName evidence="1">Glucosidase 2 subunit beta</fullName>
    </recommendedName>
</protein>
<dbReference type="Pfam" id="PF12999">
    <property type="entry name" value="PRKCSH-like"/>
    <property type="match status" value="1"/>
</dbReference>
<dbReference type="InterPro" id="IPR028146">
    <property type="entry name" value="PRKCSH_N"/>
</dbReference>
<dbReference type="PANTHER" id="PTHR12630">
    <property type="entry name" value="N-LINKED OLIGOSACCHARIDE PROCESSING"/>
    <property type="match status" value="1"/>
</dbReference>
<dbReference type="Pfam" id="PF13015">
    <property type="entry name" value="PRKCSH_1"/>
    <property type="match status" value="1"/>
</dbReference>
<feature type="chain" id="PRO_5008539348" description="Glucosidase 2 subunit beta" evidence="6">
    <location>
        <begin position="20"/>
        <end position="510"/>
    </location>
</feature>
<evidence type="ECO:0000256" key="3">
    <source>
        <dbReference type="ARBA" id="ARBA00022824"/>
    </source>
</evidence>
<evidence type="ECO:0000313" key="8">
    <source>
        <dbReference type="EMBL" id="ANZ74568.1"/>
    </source>
</evidence>
<dbReference type="InterPro" id="IPR044865">
    <property type="entry name" value="MRH_dom"/>
</dbReference>
<proteinExistence type="predicted"/>
<dbReference type="GO" id="GO:0006491">
    <property type="term" value="P:N-glycan processing"/>
    <property type="evidence" value="ECO:0007669"/>
    <property type="project" value="TreeGrafter"/>
</dbReference>
<keyword evidence="9" id="KW-1185">Reference proteome</keyword>
<sequence>MLRLLTIGSIAVSLFPASAEISSLRGVAPDLLEKYVPDKNGHWKCLNHPEIVLNFDQVNDDYCDCPDGSDEPGTAACPNGQFYCANEGFEPNFIPAFLVDDGVCDYKVCCDGSDEKSGKCPNRCLELAEKAEVTRLERKARLENGLKAKQGLIVQSQNKLKEIAQRRADLEKSIQLEQQQLDYLNEQDPNDSALRKEVDPQLEKVSQILKVQKDEISTLKTKADSLERLLKELEENYNPNFNDAAVKAAVQGFRDYSSNSNDDSYSDLDSVEPENIIKDIQKTINTFAFDSSNDSEYESIWNSWKGVLADKIIKIYQEFTAVPLKTTPKPAKPISGTAQEIQKSIDSHNKEMVKIDSDLENSESRYGLEDIFRAYDGKCFVDKIGDYDYEYCFTGSLTQISSNGQRVSIGTRDKVEVLEDEQSVGGYSYRIYYEKGAKCWNGPIRKAIAVVQCGDVEQLISVSEPEKCEYHLVVRSPVGCFSEEDVHLVQGIVEGESHAPVKVIPLKDEL</sequence>
<dbReference type="EMBL" id="CP014584">
    <property type="protein sequence ID" value="ANZ74568.1"/>
    <property type="molecule type" value="Genomic_DNA"/>
</dbReference>
<dbReference type="Gene3D" id="2.70.130.10">
    <property type="entry name" value="Mannose-6-phosphate receptor binding domain"/>
    <property type="match status" value="1"/>
</dbReference>
<feature type="coiled-coil region" evidence="5">
    <location>
        <begin position="153"/>
        <end position="236"/>
    </location>
</feature>
<dbReference type="SUPFAM" id="SSF50911">
    <property type="entry name" value="Mannose 6-phosphate receptor domain"/>
    <property type="match status" value="1"/>
</dbReference>
<dbReference type="InterPro" id="IPR002172">
    <property type="entry name" value="LDrepeatLR_classA_rpt"/>
</dbReference>
<evidence type="ECO:0000256" key="6">
    <source>
        <dbReference type="SAM" id="SignalP"/>
    </source>
</evidence>
<dbReference type="InterPro" id="IPR039794">
    <property type="entry name" value="Gtb1-like"/>
</dbReference>
<organism evidence="8 9">
    <name type="scientific">Komagataella pastoris</name>
    <name type="common">Yeast</name>
    <name type="synonym">Pichia pastoris</name>
    <dbReference type="NCBI Taxonomy" id="4922"/>
    <lineage>
        <taxon>Eukaryota</taxon>
        <taxon>Fungi</taxon>
        <taxon>Dikarya</taxon>
        <taxon>Ascomycota</taxon>
        <taxon>Saccharomycotina</taxon>
        <taxon>Pichiomycetes</taxon>
        <taxon>Pichiales</taxon>
        <taxon>Pichiaceae</taxon>
        <taxon>Komagataella</taxon>
    </lineage>
</organism>
<evidence type="ECO:0000256" key="5">
    <source>
        <dbReference type="SAM" id="Coils"/>
    </source>
</evidence>
<keyword evidence="5" id="KW-0175">Coiled coil</keyword>
<keyword evidence="2 6" id="KW-0732">Signal</keyword>
<evidence type="ECO:0000256" key="2">
    <source>
        <dbReference type="ARBA" id="ARBA00022729"/>
    </source>
</evidence>
<evidence type="ECO:0000256" key="4">
    <source>
        <dbReference type="ARBA" id="ARBA00023157"/>
    </source>
</evidence>
<dbReference type="OrthoDB" id="28322at2759"/>
<dbReference type="AlphaFoldDB" id="A0A1B2J9V0"/>
<keyword evidence="3" id="KW-0256">Endoplasmic reticulum</keyword>
<accession>A0A1B2J9V0</accession>
<dbReference type="InterPro" id="IPR036607">
    <property type="entry name" value="PRKCSH"/>
</dbReference>
<dbReference type="CDD" id="cd00112">
    <property type="entry name" value="LDLa"/>
    <property type="match status" value="1"/>
</dbReference>
<dbReference type="PANTHER" id="PTHR12630:SF1">
    <property type="entry name" value="GLUCOSIDASE 2 SUBUNIT BETA"/>
    <property type="match status" value="1"/>
</dbReference>
<feature type="domain" description="MRH" evidence="7">
    <location>
        <begin position="377"/>
        <end position="482"/>
    </location>
</feature>
<dbReference type="PROSITE" id="PS51914">
    <property type="entry name" value="MRH"/>
    <property type="match status" value="1"/>
</dbReference>
<dbReference type="InterPro" id="IPR009011">
    <property type="entry name" value="Man6P_isomerase_rcpt-bd_dom_sf"/>
</dbReference>
<reference evidence="8 9" key="1">
    <citation type="submission" date="2016-02" db="EMBL/GenBank/DDBJ databases">
        <title>Comparative genomic and transcriptomic foundation for Pichia pastoris.</title>
        <authorList>
            <person name="Love K.R."/>
            <person name="Shah K.A."/>
            <person name="Whittaker C.A."/>
            <person name="Wu J."/>
            <person name="Bartlett M.C."/>
            <person name="Ma D."/>
            <person name="Leeson R.L."/>
            <person name="Priest M."/>
            <person name="Young S.K."/>
            <person name="Love J.C."/>
        </authorList>
    </citation>
    <scope>NUCLEOTIDE SEQUENCE [LARGE SCALE GENOMIC DNA]</scope>
    <source>
        <strain evidence="8 9">ATCC 28485</strain>
    </source>
</reference>
<name>A0A1B2J9V0_PICPA</name>
<evidence type="ECO:0000313" key="9">
    <source>
        <dbReference type="Proteomes" id="UP000094565"/>
    </source>
</evidence>